<dbReference type="Gene3D" id="3.40.50.1820">
    <property type="entry name" value="alpha/beta hydrolase"/>
    <property type="match status" value="1"/>
</dbReference>
<dbReference type="InterPro" id="IPR050565">
    <property type="entry name" value="LYPA1-2/EST-like"/>
</dbReference>
<name>A0A1G7A4B4_9ACTN</name>
<dbReference type="GO" id="GO:0016787">
    <property type="term" value="F:hydrolase activity"/>
    <property type="evidence" value="ECO:0007669"/>
    <property type="project" value="UniProtKB-KW"/>
</dbReference>
<dbReference type="InterPro" id="IPR003140">
    <property type="entry name" value="PLipase/COase/thioEstase"/>
</dbReference>
<gene>
    <name evidence="4" type="ORF">SAMN04489747_2500</name>
</gene>
<sequence>MIDPDAVRWSRPHEPGGERPVLLVLHGHGMTESIGFELHRQLPDALDVAFLRGPMRRKGGYGWFPLDASVTTEQIEGSARYVLDWMDGAGLTAPVGILGFSQGACTALEAVRQAPGRFRYAVNLSGFVSPLVPDDAALQQQRLPALYARGSVDPLVPQVVVGWTRRWMQANLQLTERVYPGLGHNVNPEEIADLSAFLSEQLAG</sequence>
<evidence type="ECO:0000313" key="4">
    <source>
        <dbReference type="EMBL" id="SDE09601.1"/>
    </source>
</evidence>
<comment type="similarity">
    <text evidence="1">Belongs to the AB hydrolase superfamily. AB hydrolase 2 family.</text>
</comment>
<dbReference type="PANTHER" id="PTHR10655:SF17">
    <property type="entry name" value="LYSOPHOSPHOLIPASE-LIKE PROTEIN 1"/>
    <property type="match status" value="1"/>
</dbReference>
<dbReference type="InterPro" id="IPR029058">
    <property type="entry name" value="AB_hydrolase_fold"/>
</dbReference>
<dbReference type="Proteomes" id="UP000198546">
    <property type="component" value="Chromosome i"/>
</dbReference>
<dbReference type="PANTHER" id="PTHR10655">
    <property type="entry name" value="LYSOPHOSPHOLIPASE-RELATED"/>
    <property type="match status" value="1"/>
</dbReference>
<evidence type="ECO:0000256" key="2">
    <source>
        <dbReference type="ARBA" id="ARBA00022801"/>
    </source>
</evidence>
<evidence type="ECO:0000259" key="3">
    <source>
        <dbReference type="Pfam" id="PF02230"/>
    </source>
</evidence>
<keyword evidence="5" id="KW-1185">Reference proteome</keyword>
<accession>A0A1G7A4B4</accession>
<dbReference type="AlphaFoldDB" id="A0A1G7A4B4"/>
<proteinExistence type="inferred from homology"/>
<dbReference type="RefSeq" id="WP_090594021.1">
    <property type="nucleotide sequence ID" value="NZ_LT629688.1"/>
</dbReference>
<dbReference type="SUPFAM" id="SSF53474">
    <property type="entry name" value="alpha/beta-Hydrolases"/>
    <property type="match status" value="1"/>
</dbReference>
<reference evidence="4 5" key="1">
    <citation type="submission" date="2016-10" db="EMBL/GenBank/DDBJ databases">
        <authorList>
            <person name="de Groot N.N."/>
        </authorList>
    </citation>
    <scope>NUCLEOTIDE SEQUENCE [LARGE SCALE GENOMIC DNA]</scope>
    <source>
        <strain evidence="4 5">MON 2.2</strain>
    </source>
</reference>
<evidence type="ECO:0000313" key="5">
    <source>
        <dbReference type="Proteomes" id="UP000198546"/>
    </source>
</evidence>
<dbReference type="OrthoDB" id="822427at2"/>
<keyword evidence="2" id="KW-0378">Hydrolase</keyword>
<dbReference type="STRING" id="675864.SAMN04489747_2500"/>
<organism evidence="4 5">
    <name type="scientific">Auraticoccus monumenti</name>
    <dbReference type="NCBI Taxonomy" id="675864"/>
    <lineage>
        <taxon>Bacteria</taxon>
        <taxon>Bacillati</taxon>
        <taxon>Actinomycetota</taxon>
        <taxon>Actinomycetes</taxon>
        <taxon>Propionibacteriales</taxon>
        <taxon>Propionibacteriaceae</taxon>
        <taxon>Auraticoccus</taxon>
    </lineage>
</organism>
<dbReference type="EMBL" id="LT629688">
    <property type="protein sequence ID" value="SDE09601.1"/>
    <property type="molecule type" value="Genomic_DNA"/>
</dbReference>
<dbReference type="Pfam" id="PF02230">
    <property type="entry name" value="Abhydrolase_2"/>
    <property type="match status" value="1"/>
</dbReference>
<evidence type="ECO:0000256" key="1">
    <source>
        <dbReference type="ARBA" id="ARBA00006499"/>
    </source>
</evidence>
<feature type="domain" description="Phospholipase/carboxylesterase/thioesterase" evidence="3">
    <location>
        <begin position="95"/>
        <end position="199"/>
    </location>
</feature>
<protein>
    <submittedName>
        <fullName evidence="4">Phospholipase/carboxylesterase</fullName>
    </submittedName>
</protein>